<reference evidence="5 6" key="1">
    <citation type="submission" date="2019-03" db="EMBL/GenBank/DDBJ databases">
        <authorList>
            <person name="Gaulin E."/>
            <person name="Dumas B."/>
        </authorList>
    </citation>
    <scope>NUCLEOTIDE SEQUENCE [LARGE SCALE GENOMIC DNA]</scope>
    <source>
        <strain evidence="5">CBS 568.67</strain>
    </source>
</reference>
<dbReference type="InterPro" id="IPR029044">
    <property type="entry name" value="Nucleotide-diphossugar_trans"/>
</dbReference>
<protein>
    <submittedName>
        <fullName evidence="5">Aste57867_21273 protein</fullName>
    </submittedName>
</protein>
<accession>A0A485LH56</accession>
<name>A0A485LH56_9STRA</name>
<feature type="region of interest" description="Disordered" evidence="2">
    <location>
        <begin position="80"/>
        <end position="151"/>
    </location>
</feature>
<reference evidence="4" key="2">
    <citation type="submission" date="2019-06" db="EMBL/GenBank/DDBJ databases">
        <title>Genomics analysis of Aphanomyces spp. identifies a new class of oomycete effector associated with host adaptation.</title>
        <authorList>
            <person name="Gaulin E."/>
        </authorList>
    </citation>
    <scope>NUCLEOTIDE SEQUENCE</scope>
    <source>
        <strain evidence="4">CBS 578.67</strain>
    </source>
</reference>
<evidence type="ECO:0000256" key="2">
    <source>
        <dbReference type="SAM" id="MobiDB-lite"/>
    </source>
</evidence>
<dbReference type="Gene3D" id="3.90.550.20">
    <property type="match status" value="1"/>
</dbReference>
<dbReference type="GO" id="GO:0016020">
    <property type="term" value="C:membrane"/>
    <property type="evidence" value="ECO:0007669"/>
    <property type="project" value="GOC"/>
</dbReference>
<keyword evidence="6" id="KW-1185">Reference proteome</keyword>
<feature type="compositionally biased region" description="Polar residues" evidence="2">
    <location>
        <begin position="80"/>
        <end position="107"/>
    </location>
</feature>
<dbReference type="GO" id="GO:0000030">
    <property type="term" value="F:mannosyltransferase activity"/>
    <property type="evidence" value="ECO:0007669"/>
    <property type="project" value="TreeGrafter"/>
</dbReference>
<dbReference type="InterPro" id="IPR007577">
    <property type="entry name" value="GlycoTrfase_DXD_sugar-bd_CS"/>
</dbReference>
<dbReference type="AlphaFoldDB" id="A0A485LH56"/>
<keyword evidence="3" id="KW-1133">Transmembrane helix</keyword>
<proteinExistence type="predicted"/>
<evidence type="ECO:0000313" key="5">
    <source>
        <dbReference type="EMBL" id="VFT97945.1"/>
    </source>
</evidence>
<dbReference type="EMBL" id="CAADRA010006992">
    <property type="protein sequence ID" value="VFT97945.1"/>
    <property type="molecule type" value="Genomic_DNA"/>
</dbReference>
<evidence type="ECO:0000256" key="1">
    <source>
        <dbReference type="ARBA" id="ARBA00022679"/>
    </source>
</evidence>
<sequence length="421" mass="47523">MSSRKPPSAAATPTQRLAFICGVVVYSVVWLNVVRRFMDSAVPAALTAGPIESHIHLRTATNDEATLQPPSTLETTSLLRRQESETASLSYPTHQVNEAQAPANTPKQVDPASGGSTESTLLPPADHFSPPQQRDSTAKQDVHDSKQDDHPKLIPQIVHQSWKTADAIPSKFVPWMQSWRARNPTWDYMFWDDVDNLQLFKTYFPEYYPMATQLSKISLADMARYAMLYHYGGVYADADFECLQSFDDLIDLDLFLSFEPLVHSVLLEGKHKSVICNAILASRPKHPFWLHVLQQIKHRFETNSDHGDPVALTGPRIVEATVAAIDTTAMNISLLPEEYFYPEIAYWNIDAMNNQCGGHGAKALIVQEACSWLEQYPKGRHTDKTHAVHHWQCTWYRGDDTPTYKPLSEIFPGQNILRPQL</sequence>
<dbReference type="OrthoDB" id="3647at2759"/>
<dbReference type="PANTHER" id="PTHR32385">
    <property type="entry name" value="MANNOSYL PHOSPHORYLINOSITOL CERAMIDE SYNTHASE"/>
    <property type="match status" value="1"/>
</dbReference>
<feature type="transmembrane region" description="Helical" evidence="3">
    <location>
        <begin position="16"/>
        <end position="34"/>
    </location>
</feature>
<evidence type="ECO:0000313" key="4">
    <source>
        <dbReference type="EMBL" id="KAF0686925.1"/>
    </source>
</evidence>
<dbReference type="GO" id="GO:0051999">
    <property type="term" value="P:mannosyl-inositol phosphorylceramide biosynthetic process"/>
    <property type="evidence" value="ECO:0007669"/>
    <property type="project" value="TreeGrafter"/>
</dbReference>
<dbReference type="InterPro" id="IPR051706">
    <property type="entry name" value="Glycosyltransferase_domain"/>
</dbReference>
<dbReference type="Proteomes" id="UP000332933">
    <property type="component" value="Unassembled WGS sequence"/>
</dbReference>
<keyword evidence="3" id="KW-0812">Transmembrane</keyword>
<dbReference type="EMBL" id="VJMH01006966">
    <property type="protein sequence ID" value="KAF0686925.1"/>
    <property type="molecule type" value="Genomic_DNA"/>
</dbReference>
<keyword evidence="3" id="KW-0472">Membrane</keyword>
<feature type="compositionally biased region" description="Basic and acidic residues" evidence="2">
    <location>
        <begin position="136"/>
        <end position="151"/>
    </location>
</feature>
<keyword evidence="1" id="KW-0808">Transferase</keyword>
<dbReference type="Pfam" id="PF04488">
    <property type="entry name" value="Gly_transf_sug"/>
    <property type="match status" value="1"/>
</dbReference>
<dbReference type="PANTHER" id="PTHR32385:SF23">
    <property type="entry name" value="NUCLEOTIDE-DIPHOSPHO-SUGAR TRANSFERASE"/>
    <property type="match status" value="1"/>
</dbReference>
<evidence type="ECO:0000256" key="3">
    <source>
        <dbReference type="SAM" id="Phobius"/>
    </source>
</evidence>
<gene>
    <name evidence="5" type="primary">Aste57867_21273</name>
    <name evidence="4" type="ORF">As57867_021204</name>
    <name evidence="5" type="ORF">ASTE57867_21273</name>
</gene>
<dbReference type="SUPFAM" id="SSF53448">
    <property type="entry name" value="Nucleotide-diphospho-sugar transferases"/>
    <property type="match status" value="1"/>
</dbReference>
<evidence type="ECO:0000313" key="6">
    <source>
        <dbReference type="Proteomes" id="UP000332933"/>
    </source>
</evidence>
<organism evidence="5 6">
    <name type="scientific">Aphanomyces stellatus</name>
    <dbReference type="NCBI Taxonomy" id="120398"/>
    <lineage>
        <taxon>Eukaryota</taxon>
        <taxon>Sar</taxon>
        <taxon>Stramenopiles</taxon>
        <taxon>Oomycota</taxon>
        <taxon>Saprolegniomycetes</taxon>
        <taxon>Saprolegniales</taxon>
        <taxon>Verrucalvaceae</taxon>
        <taxon>Aphanomyces</taxon>
    </lineage>
</organism>